<accession>A0A518DTS4</accession>
<dbReference type="AlphaFoldDB" id="A0A518DTS4"/>
<gene>
    <name evidence="1" type="ORF">Pla8534_30570</name>
</gene>
<sequence>MKIPVVHGVIDRRILVNYRVAVDVLQELLPRPFRPQQVRGYGIAGICLIRLRHLRPWFVPRLLGVSSENAAHRIAVEWDDDDGPRHGVYIPRRDTSSRWNVLVGGRLFPGLHHHARFAIEESAAAYGLTMQSDDGEANVVVQGEVADRLPPGSLFASLDEVSRFFQQGSLGYSATASAGSYEGLELRTRDWQVIPLAISHVESSFFQNAEKFPPGSAVFDNALLMRGIEHEWHSRPELCAT</sequence>
<dbReference type="InterPro" id="IPR018644">
    <property type="entry name" value="DUF2071"/>
</dbReference>
<dbReference type="EMBL" id="CP036433">
    <property type="protein sequence ID" value="QDU95242.1"/>
    <property type="molecule type" value="Genomic_DNA"/>
</dbReference>
<evidence type="ECO:0008006" key="3">
    <source>
        <dbReference type="Google" id="ProtNLM"/>
    </source>
</evidence>
<dbReference type="KEGG" id="lcre:Pla8534_30570"/>
<protein>
    <recommendedName>
        <fullName evidence="3">DUF2071 domain-containing protein</fullName>
    </recommendedName>
</protein>
<evidence type="ECO:0000313" key="1">
    <source>
        <dbReference type="EMBL" id="QDU95242.1"/>
    </source>
</evidence>
<keyword evidence="2" id="KW-1185">Reference proteome</keyword>
<dbReference type="OrthoDB" id="5492672at2"/>
<organism evidence="1 2">
    <name type="scientific">Lignipirellula cremea</name>
    <dbReference type="NCBI Taxonomy" id="2528010"/>
    <lineage>
        <taxon>Bacteria</taxon>
        <taxon>Pseudomonadati</taxon>
        <taxon>Planctomycetota</taxon>
        <taxon>Planctomycetia</taxon>
        <taxon>Pirellulales</taxon>
        <taxon>Pirellulaceae</taxon>
        <taxon>Lignipirellula</taxon>
    </lineage>
</organism>
<dbReference type="Pfam" id="PF09844">
    <property type="entry name" value="DUF2071"/>
    <property type="match status" value="1"/>
</dbReference>
<dbReference type="Proteomes" id="UP000317648">
    <property type="component" value="Chromosome"/>
</dbReference>
<dbReference type="RefSeq" id="WP_145054006.1">
    <property type="nucleotide sequence ID" value="NZ_CP036433.1"/>
</dbReference>
<name>A0A518DTS4_9BACT</name>
<proteinExistence type="predicted"/>
<evidence type="ECO:0000313" key="2">
    <source>
        <dbReference type="Proteomes" id="UP000317648"/>
    </source>
</evidence>
<reference evidence="1 2" key="1">
    <citation type="submission" date="2019-02" db="EMBL/GenBank/DDBJ databases">
        <title>Deep-cultivation of Planctomycetes and their phenomic and genomic characterization uncovers novel biology.</title>
        <authorList>
            <person name="Wiegand S."/>
            <person name="Jogler M."/>
            <person name="Boedeker C."/>
            <person name="Pinto D."/>
            <person name="Vollmers J."/>
            <person name="Rivas-Marin E."/>
            <person name="Kohn T."/>
            <person name="Peeters S.H."/>
            <person name="Heuer A."/>
            <person name="Rast P."/>
            <person name="Oberbeckmann S."/>
            <person name="Bunk B."/>
            <person name="Jeske O."/>
            <person name="Meyerdierks A."/>
            <person name="Storesund J.E."/>
            <person name="Kallscheuer N."/>
            <person name="Luecker S."/>
            <person name="Lage O.M."/>
            <person name="Pohl T."/>
            <person name="Merkel B.J."/>
            <person name="Hornburger P."/>
            <person name="Mueller R.-W."/>
            <person name="Bruemmer F."/>
            <person name="Labrenz M."/>
            <person name="Spormann A.M."/>
            <person name="Op den Camp H."/>
            <person name="Overmann J."/>
            <person name="Amann R."/>
            <person name="Jetten M.S.M."/>
            <person name="Mascher T."/>
            <person name="Medema M.H."/>
            <person name="Devos D.P."/>
            <person name="Kaster A.-K."/>
            <person name="Ovreas L."/>
            <person name="Rohde M."/>
            <person name="Galperin M.Y."/>
            <person name="Jogler C."/>
        </authorList>
    </citation>
    <scope>NUCLEOTIDE SEQUENCE [LARGE SCALE GENOMIC DNA]</scope>
    <source>
        <strain evidence="1 2">Pla85_3_4</strain>
    </source>
</reference>